<dbReference type="STRING" id="381751.SAMN05444391_0724"/>
<dbReference type="Gene3D" id="3.40.50.150">
    <property type="entry name" value="Vaccinia Virus protein VP39"/>
    <property type="match status" value="1"/>
</dbReference>
<evidence type="ECO:0000313" key="4">
    <source>
        <dbReference type="Proteomes" id="UP000189810"/>
    </source>
</evidence>
<dbReference type="CDD" id="cd02440">
    <property type="entry name" value="AdoMet_MTases"/>
    <property type="match status" value="1"/>
</dbReference>
<evidence type="ECO:0000256" key="2">
    <source>
        <dbReference type="ARBA" id="ARBA00022679"/>
    </source>
</evidence>
<dbReference type="GO" id="GO:0005840">
    <property type="term" value="C:ribosome"/>
    <property type="evidence" value="ECO:0007669"/>
    <property type="project" value="UniProtKB-KW"/>
</dbReference>
<dbReference type="GO" id="GO:0032259">
    <property type="term" value="P:methylation"/>
    <property type="evidence" value="ECO:0007669"/>
    <property type="project" value="UniProtKB-KW"/>
</dbReference>
<gene>
    <name evidence="3" type="ORF">SAMN05444391_0724</name>
</gene>
<dbReference type="InterPro" id="IPR050078">
    <property type="entry name" value="Ribosomal_L11_MeTrfase_PrmA"/>
</dbReference>
<protein>
    <submittedName>
        <fullName evidence="3">[LSU ribosomal protein L11P]-lysine N-methyltransferase</fullName>
    </submittedName>
</protein>
<organism evidence="3 4">
    <name type="scientific">Thermocrinis minervae</name>
    <dbReference type="NCBI Taxonomy" id="381751"/>
    <lineage>
        <taxon>Bacteria</taxon>
        <taxon>Pseudomonadati</taxon>
        <taxon>Aquificota</taxon>
        <taxon>Aquificia</taxon>
        <taxon>Aquificales</taxon>
        <taxon>Aquificaceae</taxon>
        <taxon>Thermocrinis</taxon>
    </lineage>
</organism>
<keyword evidence="3" id="KW-0689">Ribosomal protein</keyword>
<dbReference type="Proteomes" id="UP000189810">
    <property type="component" value="Chromosome I"/>
</dbReference>
<dbReference type="PANTHER" id="PTHR43648:SF1">
    <property type="entry name" value="ELECTRON TRANSFER FLAVOPROTEIN BETA SUBUNIT LYSINE METHYLTRANSFERASE"/>
    <property type="match status" value="1"/>
</dbReference>
<dbReference type="PANTHER" id="PTHR43648">
    <property type="entry name" value="ELECTRON TRANSFER FLAVOPROTEIN BETA SUBUNIT LYSINE METHYLTRANSFERASE"/>
    <property type="match status" value="1"/>
</dbReference>
<dbReference type="Pfam" id="PF06325">
    <property type="entry name" value="PrmA"/>
    <property type="match status" value="1"/>
</dbReference>
<keyword evidence="4" id="KW-1185">Reference proteome</keyword>
<name>A0A1M6RPD3_9AQUI</name>
<dbReference type="RefSeq" id="WP_079653870.1">
    <property type="nucleotide sequence ID" value="NZ_LT670846.1"/>
</dbReference>
<dbReference type="AlphaFoldDB" id="A0A1M6RPD3"/>
<dbReference type="GO" id="GO:0008276">
    <property type="term" value="F:protein methyltransferase activity"/>
    <property type="evidence" value="ECO:0007669"/>
    <property type="project" value="TreeGrafter"/>
</dbReference>
<proteinExistence type="predicted"/>
<keyword evidence="3" id="KW-0687">Ribonucleoprotein</keyword>
<dbReference type="EMBL" id="LT670846">
    <property type="protein sequence ID" value="SHK34326.1"/>
    <property type="molecule type" value="Genomic_DNA"/>
</dbReference>
<keyword evidence="2 3" id="KW-0808">Transferase</keyword>
<dbReference type="OrthoDB" id="9785995at2"/>
<accession>A0A1M6RPD3</accession>
<reference evidence="3 4" key="1">
    <citation type="submission" date="2016-11" db="EMBL/GenBank/DDBJ databases">
        <authorList>
            <person name="Jaros S."/>
            <person name="Januszkiewicz K."/>
            <person name="Wedrychowicz H."/>
        </authorList>
    </citation>
    <scope>NUCLEOTIDE SEQUENCE [LARGE SCALE GENOMIC DNA]</scope>
    <source>
        <strain evidence="3 4">DSM 19557</strain>
    </source>
</reference>
<dbReference type="InterPro" id="IPR029063">
    <property type="entry name" value="SAM-dependent_MTases_sf"/>
</dbReference>
<evidence type="ECO:0000313" key="3">
    <source>
        <dbReference type="EMBL" id="SHK34326.1"/>
    </source>
</evidence>
<evidence type="ECO:0000256" key="1">
    <source>
        <dbReference type="ARBA" id="ARBA00022603"/>
    </source>
</evidence>
<sequence length="243" mass="27228">MKVYKKFVYELPNEDFEKLLYEKNLSLEVISRDQGKVRFAVYQEPLEGLDPVETYEVKSKNSVFLPKKVGSFLIVPSWLKPLILHPGSAFGTGYHPSTQVSLLLLERFLKKGYRVLDVGCGSGILSIAAGKLGASEILGIDIDRVSVKEAKKNARLNGLKISFRVAEPKDIKDQFHLVIANLEFSIFEKVLKDILPLSLRILILAGLYGKDEAKRIISMVEGFKPVKVKSLKGWYGVAFLKKG</sequence>
<dbReference type="SUPFAM" id="SSF53335">
    <property type="entry name" value="S-adenosyl-L-methionine-dependent methyltransferases"/>
    <property type="match status" value="1"/>
</dbReference>
<keyword evidence="1 3" id="KW-0489">Methyltransferase</keyword>